<gene>
    <name evidence="13" type="ORF">FSCOSCO3_A015261</name>
</gene>
<keyword evidence="14" id="KW-1185">Reference proteome</keyword>
<evidence type="ECO:0000313" key="13">
    <source>
        <dbReference type="EMBL" id="CAK6973012.1"/>
    </source>
</evidence>
<keyword evidence="6" id="KW-1064">Adaptive immunity</keyword>
<name>A0AAV1PM36_SCOSC</name>
<evidence type="ECO:0000313" key="14">
    <source>
        <dbReference type="Proteomes" id="UP001314229"/>
    </source>
</evidence>
<dbReference type="InterPro" id="IPR003599">
    <property type="entry name" value="Ig_sub"/>
</dbReference>
<evidence type="ECO:0000256" key="6">
    <source>
        <dbReference type="ARBA" id="ARBA00023130"/>
    </source>
</evidence>
<dbReference type="InterPro" id="IPR036179">
    <property type="entry name" value="Ig-like_dom_sf"/>
</dbReference>
<evidence type="ECO:0000256" key="5">
    <source>
        <dbReference type="ARBA" id="ARBA00022989"/>
    </source>
</evidence>
<evidence type="ECO:0000256" key="3">
    <source>
        <dbReference type="ARBA" id="ARBA00022729"/>
    </source>
</evidence>
<proteinExistence type="predicted"/>
<evidence type="ECO:0000256" key="7">
    <source>
        <dbReference type="ARBA" id="ARBA00023136"/>
    </source>
</evidence>
<dbReference type="InterPro" id="IPR007110">
    <property type="entry name" value="Ig-like_dom"/>
</dbReference>
<dbReference type="PANTHER" id="PTHR11292:SF7">
    <property type="entry name" value="T-CELL SURFACE GLYCOPROTEIN CD8 BETA CHAIN-RELATED"/>
    <property type="match status" value="1"/>
</dbReference>
<keyword evidence="8" id="KW-1015">Disulfide bond</keyword>
<dbReference type="InterPro" id="IPR042414">
    <property type="entry name" value="CD8B"/>
</dbReference>
<comment type="subcellular location">
    <subcellularLocation>
        <location evidence="1">Membrane</location>
        <topology evidence="1">Single-pass type I membrane protein</topology>
    </subcellularLocation>
</comment>
<dbReference type="GO" id="GO:0016020">
    <property type="term" value="C:membrane"/>
    <property type="evidence" value="ECO:0007669"/>
    <property type="project" value="UniProtKB-SubCell"/>
</dbReference>
<sequence>MMEINSIPQMWETTYVLRQNILYCEATTSDMTSPWSEEQLEGWISVSVCESQVVKVQPGEEVTLHCADKSRHDSLIFWFRLVKRNETSCISVMSSTAKTAAYCDGFQGGAFEMRSNNSTVFLKIKQVRISDSGLYFCGFYVRGRPIFSVIHLNVRGSDESDDEVDNKSQKDCDGVPTVILGGLTAVLVTIIISLTVTIMKLMTAATEGQNSQLNKKLDCDQLKDTALTLYSTTLRSRRPASEREVETHVIYCASR</sequence>
<feature type="domain" description="Ig-like" evidence="12">
    <location>
        <begin position="34"/>
        <end position="137"/>
    </location>
</feature>
<protein>
    <submittedName>
        <fullName evidence="13">Uncharacterized protein LOC121890054</fullName>
    </submittedName>
</protein>
<evidence type="ECO:0000256" key="11">
    <source>
        <dbReference type="SAM" id="Phobius"/>
    </source>
</evidence>
<dbReference type="Proteomes" id="UP001314229">
    <property type="component" value="Unassembled WGS sequence"/>
</dbReference>
<dbReference type="EMBL" id="CAWUFR010000220">
    <property type="protein sequence ID" value="CAK6973012.1"/>
    <property type="molecule type" value="Genomic_DNA"/>
</dbReference>
<dbReference type="PROSITE" id="PS50835">
    <property type="entry name" value="IG_LIKE"/>
    <property type="match status" value="1"/>
</dbReference>
<dbReference type="AlphaFoldDB" id="A0AAV1PM36"/>
<keyword evidence="10" id="KW-0393">Immunoglobulin domain</keyword>
<dbReference type="SUPFAM" id="SSF48726">
    <property type="entry name" value="Immunoglobulin"/>
    <property type="match status" value="1"/>
</dbReference>
<evidence type="ECO:0000259" key="12">
    <source>
        <dbReference type="PROSITE" id="PS50835"/>
    </source>
</evidence>
<dbReference type="GO" id="GO:0050776">
    <property type="term" value="P:regulation of immune response"/>
    <property type="evidence" value="ECO:0007669"/>
    <property type="project" value="InterPro"/>
</dbReference>
<keyword evidence="3" id="KW-0732">Signal</keyword>
<keyword evidence="2 11" id="KW-0812">Transmembrane</keyword>
<dbReference type="InterPro" id="IPR013106">
    <property type="entry name" value="Ig_V-set"/>
</dbReference>
<dbReference type="SMART" id="SM00409">
    <property type="entry name" value="IG"/>
    <property type="match status" value="1"/>
</dbReference>
<keyword evidence="4" id="KW-0391">Immunity</keyword>
<dbReference type="GO" id="GO:0015026">
    <property type="term" value="F:coreceptor activity"/>
    <property type="evidence" value="ECO:0007669"/>
    <property type="project" value="InterPro"/>
</dbReference>
<feature type="transmembrane region" description="Helical" evidence="11">
    <location>
        <begin position="178"/>
        <end position="199"/>
    </location>
</feature>
<keyword evidence="9" id="KW-0325">Glycoprotein</keyword>
<keyword evidence="5 11" id="KW-1133">Transmembrane helix</keyword>
<evidence type="ECO:0000256" key="2">
    <source>
        <dbReference type="ARBA" id="ARBA00022692"/>
    </source>
</evidence>
<reference evidence="13 14" key="1">
    <citation type="submission" date="2024-01" db="EMBL/GenBank/DDBJ databases">
        <authorList>
            <person name="Alioto T."/>
            <person name="Alioto T."/>
            <person name="Gomez Garrido J."/>
        </authorList>
    </citation>
    <scope>NUCLEOTIDE SEQUENCE [LARGE SCALE GENOMIC DNA]</scope>
</reference>
<dbReference type="GO" id="GO:0042288">
    <property type="term" value="F:MHC class I protein binding"/>
    <property type="evidence" value="ECO:0007669"/>
    <property type="project" value="InterPro"/>
</dbReference>
<evidence type="ECO:0000256" key="4">
    <source>
        <dbReference type="ARBA" id="ARBA00022859"/>
    </source>
</evidence>
<dbReference type="GO" id="GO:0002250">
    <property type="term" value="P:adaptive immune response"/>
    <property type="evidence" value="ECO:0007669"/>
    <property type="project" value="UniProtKB-KW"/>
</dbReference>
<keyword evidence="7 11" id="KW-0472">Membrane</keyword>
<evidence type="ECO:0000256" key="8">
    <source>
        <dbReference type="ARBA" id="ARBA00023157"/>
    </source>
</evidence>
<dbReference type="Pfam" id="PF07686">
    <property type="entry name" value="V-set"/>
    <property type="match status" value="1"/>
</dbReference>
<evidence type="ECO:0000256" key="9">
    <source>
        <dbReference type="ARBA" id="ARBA00023180"/>
    </source>
</evidence>
<dbReference type="PANTHER" id="PTHR11292">
    <property type="entry name" value="T-CELL SURFACE GLYCOPROTEIN CD8 BETA CHAIN"/>
    <property type="match status" value="1"/>
</dbReference>
<accession>A0AAV1PM36</accession>
<organism evidence="13 14">
    <name type="scientific">Scomber scombrus</name>
    <name type="common">Atlantic mackerel</name>
    <name type="synonym">Scomber vernalis</name>
    <dbReference type="NCBI Taxonomy" id="13677"/>
    <lineage>
        <taxon>Eukaryota</taxon>
        <taxon>Metazoa</taxon>
        <taxon>Chordata</taxon>
        <taxon>Craniata</taxon>
        <taxon>Vertebrata</taxon>
        <taxon>Euteleostomi</taxon>
        <taxon>Actinopterygii</taxon>
        <taxon>Neopterygii</taxon>
        <taxon>Teleostei</taxon>
        <taxon>Neoteleostei</taxon>
        <taxon>Acanthomorphata</taxon>
        <taxon>Pelagiaria</taxon>
        <taxon>Scombriformes</taxon>
        <taxon>Scombridae</taxon>
        <taxon>Scomber</taxon>
    </lineage>
</organism>
<dbReference type="Gene3D" id="2.60.40.10">
    <property type="entry name" value="Immunoglobulins"/>
    <property type="match status" value="1"/>
</dbReference>
<dbReference type="InterPro" id="IPR013783">
    <property type="entry name" value="Ig-like_fold"/>
</dbReference>
<evidence type="ECO:0000256" key="10">
    <source>
        <dbReference type="ARBA" id="ARBA00023319"/>
    </source>
</evidence>
<dbReference type="GO" id="GO:0009986">
    <property type="term" value="C:cell surface"/>
    <property type="evidence" value="ECO:0007669"/>
    <property type="project" value="TreeGrafter"/>
</dbReference>
<evidence type="ECO:0000256" key="1">
    <source>
        <dbReference type="ARBA" id="ARBA00004479"/>
    </source>
</evidence>
<comment type="caution">
    <text evidence="13">The sequence shown here is derived from an EMBL/GenBank/DDBJ whole genome shotgun (WGS) entry which is preliminary data.</text>
</comment>